<dbReference type="STRING" id="1033802.SSPSH_003019"/>
<dbReference type="EMBL" id="AFNV02000023">
    <property type="protein sequence ID" value="ERJ18104.1"/>
    <property type="molecule type" value="Genomic_DNA"/>
</dbReference>
<gene>
    <name evidence="1" type="ORF">SSPSH_003019</name>
</gene>
<evidence type="ECO:0000313" key="2">
    <source>
        <dbReference type="Proteomes" id="UP000006242"/>
    </source>
</evidence>
<accession>U2FPM6</accession>
<reference evidence="1 2" key="1">
    <citation type="journal article" date="2011" name="J. Bacteriol.">
        <title>Genome sequence of Salinisphaera shabanensis, a gammaproteobacterium from the harsh, variable environment of the brine-seawater interface of the Shaban Deep in the Red Sea.</title>
        <authorList>
            <person name="Antunes A."/>
            <person name="Alam I."/>
            <person name="Bajic V.B."/>
            <person name="Stingl U."/>
        </authorList>
    </citation>
    <scope>NUCLEOTIDE SEQUENCE [LARGE SCALE GENOMIC DNA]</scope>
    <source>
        <strain evidence="1 2">E1L3A</strain>
    </source>
</reference>
<dbReference type="OrthoDB" id="3747467at2"/>
<keyword evidence="2" id="KW-1185">Reference proteome</keyword>
<name>U2FPM6_9GAMM</name>
<organism evidence="1 2">
    <name type="scientific">Salinisphaera shabanensis E1L3A</name>
    <dbReference type="NCBI Taxonomy" id="1033802"/>
    <lineage>
        <taxon>Bacteria</taxon>
        <taxon>Pseudomonadati</taxon>
        <taxon>Pseudomonadota</taxon>
        <taxon>Gammaproteobacteria</taxon>
        <taxon>Salinisphaerales</taxon>
        <taxon>Salinisphaeraceae</taxon>
        <taxon>Salinisphaera</taxon>
    </lineage>
</organism>
<protein>
    <submittedName>
        <fullName evidence="1">Uncharacterized protein</fullName>
    </submittedName>
</protein>
<dbReference type="Proteomes" id="UP000006242">
    <property type="component" value="Unassembled WGS sequence"/>
</dbReference>
<proteinExistence type="predicted"/>
<evidence type="ECO:0000313" key="1">
    <source>
        <dbReference type="EMBL" id="ERJ18104.1"/>
    </source>
</evidence>
<dbReference type="AlphaFoldDB" id="U2FPM6"/>
<comment type="caution">
    <text evidence="1">The sequence shown here is derived from an EMBL/GenBank/DDBJ whole genome shotgun (WGS) entry which is preliminary data.</text>
</comment>
<reference evidence="1 2" key="2">
    <citation type="journal article" date="2013" name="PLoS ONE">
        <title>INDIGO - INtegrated Data Warehouse of MIcrobial GenOmes with Examples from the Red Sea Extremophiles.</title>
        <authorList>
            <person name="Alam I."/>
            <person name="Antunes A."/>
            <person name="Kamau A.A."/>
            <person name="Ba Alawi W."/>
            <person name="Kalkatawi M."/>
            <person name="Stingl U."/>
            <person name="Bajic V.B."/>
        </authorList>
    </citation>
    <scope>NUCLEOTIDE SEQUENCE [LARGE SCALE GENOMIC DNA]</scope>
    <source>
        <strain evidence="1 2">E1L3A</strain>
    </source>
</reference>
<dbReference type="eggNOG" id="ENOG5033K12">
    <property type="taxonomic scope" value="Bacteria"/>
</dbReference>
<dbReference type="RefSeq" id="WP_006912764.1">
    <property type="nucleotide sequence ID" value="NZ_AFNV02000023.1"/>
</dbReference>
<sequence>MAEDPKPSPESREDYSYEAFGRDFFEHAVTVERVEQALANLTGNEVNFGPRYVGPGGLASIKAEGSIREPSVTRREGDLIEFALMIPIDLELSVRLAAHDHRFKTELRAHLRLTARAKAPLHIFIDVPAPSENDIDVKVNAQGLRASVLDLVADVEGELKRYVARYVGKQIDKPEIRRMRDIDVRRRLESNAPEQQAKNA</sequence>